<dbReference type="Proteomes" id="UP000509568">
    <property type="component" value="Chromosome"/>
</dbReference>
<dbReference type="RefSeq" id="WP_176569884.1">
    <property type="nucleotide sequence ID" value="NZ_CP056030.1"/>
</dbReference>
<dbReference type="EMBL" id="CP056030">
    <property type="protein sequence ID" value="QKZ03076.1"/>
    <property type="molecule type" value="Genomic_DNA"/>
</dbReference>
<dbReference type="InterPro" id="IPR014347">
    <property type="entry name" value="Tautomerase/MIF_sf"/>
</dbReference>
<name>A0A7D5D549_9PSED</name>
<protein>
    <submittedName>
        <fullName evidence="1">4-oxalocrotonate tautomerase</fullName>
    </submittedName>
</protein>
<sequence length="132" mass="14982">MPGLSLLISGEPNLDLIPLLARELTELTCAVLDKQQQSTTVLIDFLPRTQWFIHNRSLAELGKDAFRLQVTITDETTTKDQKARFQREAYALLAERIGNLHSHSNVHLIDCRAGTYSYAGVTQEYRYQHPLA</sequence>
<dbReference type="KEGG" id="pez:HWQ56_04435"/>
<reference evidence="1 2" key="1">
    <citation type="submission" date="2020-06" db="EMBL/GenBank/DDBJ databases">
        <title>Pseudomonas eucalypticola sp. nov., an endophyte of Eucalyptus dunnii leaves with biocontrol ability of eucalyptus leaf blight.</title>
        <authorList>
            <person name="Liu Y."/>
            <person name="Song Z."/>
            <person name="Zeng H."/>
            <person name="Lu M."/>
            <person name="Wang X."/>
            <person name="Lian X."/>
            <person name="Zhang Q."/>
        </authorList>
    </citation>
    <scope>NUCLEOTIDE SEQUENCE [LARGE SCALE GENOMIC DNA]</scope>
    <source>
        <strain evidence="1 2">NP-1</strain>
    </source>
</reference>
<organism evidence="1 2">
    <name type="scientific">Pseudomonas eucalypticola</name>
    <dbReference type="NCBI Taxonomy" id="2599595"/>
    <lineage>
        <taxon>Bacteria</taxon>
        <taxon>Pseudomonadati</taxon>
        <taxon>Pseudomonadota</taxon>
        <taxon>Gammaproteobacteria</taxon>
        <taxon>Pseudomonadales</taxon>
        <taxon>Pseudomonadaceae</taxon>
        <taxon>Pseudomonas</taxon>
    </lineage>
</organism>
<evidence type="ECO:0000313" key="2">
    <source>
        <dbReference type="Proteomes" id="UP000509568"/>
    </source>
</evidence>
<gene>
    <name evidence="1" type="ORF">HWQ56_04435</name>
</gene>
<evidence type="ECO:0000313" key="1">
    <source>
        <dbReference type="EMBL" id="QKZ03076.1"/>
    </source>
</evidence>
<dbReference type="SUPFAM" id="SSF55331">
    <property type="entry name" value="Tautomerase/MIF"/>
    <property type="match status" value="1"/>
</dbReference>
<dbReference type="AlphaFoldDB" id="A0A7D5D549"/>
<accession>A0A7D5D549</accession>
<proteinExistence type="predicted"/>
<dbReference type="Gene3D" id="3.30.429.10">
    <property type="entry name" value="Macrophage Migration Inhibitory Factor"/>
    <property type="match status" value="2"/>
</dbReference>
<keyword evidence="2" id="KW-1185">Reference proteome</keyword>